<comment type="caution">
    <text evidence="1">The sequence shown here is derived from an EMBL/GenBank/DDBJ whole genome shotgun (WGS) entry which is preliminary data.</text>
</comment>
<organism evidence="1 2">
    <name type="scientific">Coemansia aciculifera</name>
    <dbReference type="NCBI Taxonomy" id="417176"/>
    <lineage>
        <taxon>Eukaryota</taxon>
        <taxon>Fungi</taxon>
        <taxon>Fungi incertae sedis</taxon>
        <taxon>Zoopagomycota</taxon>
        <taxon>Kickxellomycotina</taxon>
        <taxon>Kickxellomycetes</taxon>
        <taxon>Kickxellales</taxon>
        <taxon>Kickxellaceae</taxon>
        <taxon>Coemansia</taxon>
    </lineage>
</organism>
<feature type="non-terminal residue" evidence="1">
    <location>
        <position position="301"/>
    </location>
</feature>
<accession>A0ACC1LWS0</accession>
<reference evidence="1" key="1">
    <citation type="submission" date="2022-07" db="EMBL/GenBank/DDBJ databases">
        <title>Phylogenomic reconstructions and comparative analyses of Kickxellomycotina fungi.</title>
        <authorList>
            <person name="Reynolds N.K."/>
            <person name="Stajich J.E."/>
            <person name="Barry K."/>
            <person name="Grigoriev I.V."/>
            <person name="Crous P."/>
            <person name="Smith M.E."/>
        </authorList>
    </citation>
    <scope>NUCLEOTIDE SEQUENCE</scope>
    <source>
        <strain evidence="1">CBS 190363</strain>
    </source>
</reference>
<proteinExistence type="predicted"/>
<name>A0ACC1LWS0_9FUNG</name>
<sequence length="301" mass="33961">MQRLGVCIVRWAGQAAHAAWQQQQQRQQCVCVGSTRKLATATRVAWKANEAQLEKPPPPPMAAHEVDGAVFRLRRKLRRFLLHPRTVGKLEAMWTLYEEIKRSAAWRISDEELAQFLRAIQRKGMGSVWHERARQLADESGALGGESAMALLRVHAKFGDIRRFELTAAEAKRRLGADWAPPAEYGDSRVVAYARADLPARAEAIAGDLDQRGDHALEELLLMWARARRAEQAWAVVGRLGKRASRRAWNALLHVHAVDVRYRLELVEEVHARMVRAGQSADQATFNTLMHAALVRGRQAR</sequence>
<protein>
    <submittedName>
        <fullName evidence="1">Uncharacterized protein</fullName>
    </submittedName>
</protein>
<dbReference type="EMBL" id="JANBVB010002492">
    <property type="protein sequence ID" value="KAJ2884740.1"/>
    <property type="molecule type" value="Genomic_DNA"/>
</dbReference>
<gene>
    <name evidence="1" type="ORF">IWW38_005396</name>
</gene>
<evidence type="ECO:0000313" key="2">
    <source>
        <dbReference type="Proteomes" id="UP001139981"/>
    </source>
</evidence>
<keyword evidence="2" id="KW-1185">Reference proteome</keyword>
<evidence type="ECO:0000313" key="1">
    <source>
        <dbReference type="EMBL" id="KAJ2884740.1"/>
    </source>
</evidence>
<dbReference type="Proteomes" id="UP001139981">
    <property type="component" value="Unassembled WGS sequence"/>
</dbReference>